<dbReference type="CDD" id="cd17267">
    <property type="entry name" value="RMtype1_S_EcoAO83I-TRD1-CR1_like"/>
    <property type="match status" value="1"/>
</dbReference>
<keyword evidence="6" id="KW-1185">Reference proteome</keyword>
<evidence type="ECO:0000256" key="1">
    <source>
        <dbReference type="ARBA" id="ARBA00010923"/>
    </source>
</evidence>
<feature type="domain" description="Type I restriction modification DNA specificity" evidence="4">
    <location>
        <begin position="85"/>
        <end position="207"/>
    </location>
</feature>
<dbReference type="GO" id="GO:0009307">
    <property type="term" value="P:DNA restriction-modification system"/>
    <property type="evidence" value="ECO:0007669"/>
    <property type="project" value="UniProtKB-KW"/>
</dbReference>
<proteinExistence type="inferred from homology"/>
<dbReference type="Gene3D" id="3.90.220.20">
    <property type="entry name" value="DNA methylase specificity domains"/>
    <property type="match status" value="2"/>
</dbReference>
<name>A0AAC9JSC9_9HYPH</name>
<gene>
    <name evidence="5" type="ORF">BOQ54_04680</name>
</gene>
<dbReference type="EMBL" id="CP018095">
    <property type="protein sequence ID" value="APF38893.1"/>
    <property type="molecule type" value="Genomic_DNA"/>
</dbReference>
<dbReference type="KEGG" id="cdq:BOQ54_04680"/>
<dbReference type="PANTHER" id="PTHR30408">
    <property type="entry name" value="TYPE-1 RESTRICTION ENZYME ECOKI SPECIFICITY PROTEIN"/>
    <property type="match status" value="1"/>
</dbReference>
<comment type="similarity">
    <text evidence="1">Belongs to the type-I restriction system S methylase family.</text>
</comment>
<organism evidence="5 6">
    <name type="scientific">Chelatococcus daeguensis</name>
    <dbReference type="NCBI Taxonomy" id="444444"/>
    <lineage>
        <taxon>Bacteria</taxon>
        <taxon>Pseudomonadati</taxon>
        <taxon>Pseudomonadota</taxon>
        <taxon>Alphaproteobacteria</taxon>
        <taxon>Hyphomicrobiales</taxon>
        <taxon>Chelatococcaceae</taxon>
        <taxon>Chelatococcus</taxon>
    </lineage>
</organism>
<dbReference type="PANTHER" id="PTHR30408:SF13">
    <property type="entry name" value="TYPE I RESTRICTION ENZYME HINDI SPECIFICITY SUBUNIT"/>
    <property type="match status" value="1"/>
</dbReference>
<reference evidence="5 6" key="1">
    <citation type="submission" date="2016-11" db="EMBL/GenBank/DDBJ databases">
        <title>Complete genome sequence of the aerobically denitrifying bacterium Chelatococcus daeguensis TAD1.</title>
        <authorList>
            <person name="Yang Y."/>
            <person name="Huang S."/>
            <person name="Lin E."/>
        </authorList>
    </citation>
    <scope>NUCLEOTIDE SEQUENCE [LARGE SCALE GENOMIC DNA]</scope>
    <source>
        <strain evidence="5 6">TAD1</strain>
    </source>
</reference>
<evidence type="ECO:0000256" key="2">
    <source>
        <dbReference type="ARBA" id="ARBA00022747"/>
    </source>
</evidence>
<dbReference type="InterPro" id="IPR052021">
    <property type="entry name" value="Type-I_RS_S_subunit"/>
</dbReference>
<accession>A0AAC9JSC9</accession>
<keyword evidence="2" id="KW-0680">Restriction system</keyword>
<dbReference type="Proteomes" id="UP000182703">
    <property type="component" value="Chromosome"/>
</dbReference>
<keyword evidence="3" id="KW-0238">DNA-binding</keyword>
<dbReference type="REBASE" id="166818">
    <property type="entry name" value="S.CdaTAD1ORF4675P"/>
</dbReference>
<dbReference type="AlphaFoldDB" id="A0AAC9JSC9"/>
<protein>
    <recommendedName>
        <fullName evidence="4">Type I restriction modification DNA specificity domain-containing protein</fullName>
    </recommendedName>
</protein>
<dbReference type="Pfam" id="PF01420">
    <property type="entry name" value="Methylase_S"/>
    <property type="match status" value="1"/>
</dbReference>
<dbReference type="SUPFAM" id="SSF116734">
    <property type="entry name" value="DNA methylase specificity domain"/>
    <property type="match status" value="2"/>
</dbReference>
<dbReference type="GO" id="GO:0003677">
    <property type="term" value="F:DNA binding"/>
    <property type="evidence" value="ECO:0007669"/>
    <property type="project" value="UniProtKB-KW"/>
</dbReference>
<evidence type="ECO:0000256" key="3">
    <source>
        <dbReference type="ARBA" id="ARBA00023125"/>
    </source>
</evidence>
<evidence type="ECO:0000313" key="6">
    <source>
        <dbReference type="Proteomes" id="UP000182703"/>
    </source>
</evidence>
<dbReference type="InterPro" id="IPR000055">
    <property type="entry name" value="Restrct_endonuc_typeI_TRD"/>
</dbReference>
<evidence type="ECO:0000313" key="5">
    <source>
        <dbReference type="EMBL" id="APF38893.1"/>
    </source>
</evidence>
<sequence length="265" mass="29377">MVVGVPDSAEQRAIAHILGALDDKIELNRKMAATLEAMARAIFKAWFVDFEPVRAKQDGRDPGLPPRIADLFPDRLVETEEDEIPEGWQWGTVADVLELAYGKALKATDRRPGPFPVYGSGGINGYHDSALVGGPAIIVGRKGSVGTIYWEDDPCFPIDTVFYVVPRLALTFCFYLLETQGLQGMNTDAAVPGLNRSNVYRLEVVIPDGAVVKEFDQIARNLRSRIRIAREEERTLAALRDTLLPKLISGELRVKDAKKFLERAL</sequence>
<dbReference type="InterPro" id="IPR044946">
    <property type="entry name" value="Restrct_endonuc_typeI_TRD_sf"/>
</dbReference>
<evidence type="ECO:0000259" key="4">
    <source>
        <dbReference type="Pfam" id="PF01420"/>
    </source>
</evidence>